<reference evidence="1" key="1">
    <citation type="submission" date="2023-03" db="EMBL/GenBank/DDBJ databases">
        <title>Massive genome expansion in bonnet fungi (Mycena s.s.) driven by repeated elements and novel gene families across ecological guilds.</title>
        <authorList>
            <consortium name="Lawrence Berkeley National Laboratory"/>
            <person name="Harder C.B."/>
            <person name="Miyauchi S."/>
            <person name="Viragh M."/>
            <person name="Kuo A."/>
            <person name="Thoen E."/>
            <person name="Andreopoulos B."/>
            <person name="Lu D."/>
            <person name="Skrede I."/>
            <person name="Drula E."/>
            <person name="Henrissat B."/>
            <person name="Morin E."/>
            <person name="Kohler A."/>
            <person name="Barry K."/>
            <person name="LaButti K."/>
            <person name="Morin E."/>
            <person name="Salamov A."/>
            <person name="Lipzen A."/>
            <person name="Mereny Z."/>
            <person name="Hegedus B."/>
            <person name="Baldrian P."/>
            <person name="Stursova M."/>
            <person name="Weitz H."/>
            <person name="Taylor A."/>
            <person name="Grigoriev I.V."/>
            <person name="Nagy L.G."/>
            <person name="Martin F."/>
            <person name="Kauserud H."/>
        </authorList>
    </citation>
    <scope>NUCLEOTIDE SEQUENCE</scope>
    <source>
        <strain evidence="1">CBHHK182m</strain>
    </source>
</reference>
<proteinExistence type="predicted"/>
<gene>
    <name evidence="1" type="ORF">B0H16DRAFT_1457857</name>
</gene>
<organism evidence="1 2">
    <name type="scientific">Mycena metata</name>
    <dbReference type="NCBI Taxonomy" id="1033252"/>
    <lineage>
        <taxon>Eukaryota</taxon>
        <taxon>Fungi</taxon>
        <taxon>Dikarya</taxon>
        <taxon>Basidiomycota</taxon>
        <taxon>Agaricomycotina</taxon>
        <taxon>Agaricomycetes</taxon>
        <taxon>Agaricomycetidae</taxon>
        <taxon>Agaricales</taxon>
        <taxon>Marasmiineae</taxon>
        <taxon>Mycenaceae</taxon>
        <taxon>Mycena</taxon>
    </lineage>
</organism>
<protein>
    <submittedName>
        <fullName evidence="1">Uncharacterized protein</fullName>
    </submittedName>
</protein>
<keyword evidence="2" id="KW-1185">Reference proteome</keyword>
<comment type="caution">
    <text evidence="1">The sequence shown here is derived from an EMBL/GenBank/DDBJ whole genome shotgun (WGS) entry which is preliminary data.</text>
</comment>
<evidence type="ECO:0000313" key="2">
    <source>
        <dbReference type="Proteomes" id="UP001215598"/>
    </source>
</evidence>
<sequence length="392" mass="45779">MSHMSLDEATYYWNLGMPGGDSLCLSYPDLETERARREAWNDDNPTLTREAITVYMIAYPEKLHEGFTYTVTTPLHVAVLHAFRDSDPALPPISFLNETERQIKARPSYIAAIAYLLANYDSRVAWTPQIIAVPAGWHPDVWPFPVHPEEAADLRLGAIHDPVRFPLLTDVTAVAHAAGKYETTRYTVFGWRKLEEQRTYNWRDNQRYMVDHFDLKEVLDAEDRVLSSDLEMVSTFISRTILCKCLKSLTRRSEARKDLKVRLFEPHSRRAVISKKFPRLKKGWFPLNQGTEIRMIKKIKKDKRALEWFSAQKLEDFYYHYRLGCVENPSEFSVTSPATRHCKNYTIDIHSRRRSLRGAPQSSETDLHYRSLYWFINHQNFNWGKKLTSEGE</sequence>
<evidence type="ECO:0000313" key="1">
    <source>
        <dbReference type="EMBL" id="KAJ7756967.1"/>
    </source>
</evidence>
<dbReference type="EMBL" id="JARKIB010000045">
    <property type="protein sequence ID" value="KAJ7756967.1"/>
    <property type="molecule type" value="Genomic_DNA"/>
</dbReference>
<name>A0AAD7J4I3_9AGAR</name>
<dbReference type="AlphaFoldDB" id="A0AAD7J4I3"/>
<dbReference type="Proteomes" id="UP001215598">
    <property type="component" value="Unassembled WGS sequence"/>
</dbReference>
<accession>A0AAD7J4I3</accession>